<name>A0A0F9J6A4_9ZZZZ</name>
<evidence type="ECO:0000313" key="1">
    <source>
        <dbReference type="EMBL" id="KKM65078.1"/>
    </source>
</evidence>
<comment type="caution">
    <text evidence="1">The sequence shown here is derived from an EMBL/GenBank/DDBJ whole genome shotgun (WGS) entry which is preliminary data.</text>
</comment>
<organism evidence="1">
    <name type="scientific">marine sediment metagenome</name>
    <dbReference type="NCBI Taxonomy" id="412755"/>
    <lineage>
        <taxon>unclassified sequences</taxon>
        <taxon>metagenomes</taxon>
        <taxon>ecological metagenomes</taxon>
    </lineage>
</organism>
<dbReference type="AlphaFoldDB" id="A0A0F9J6A4"/>
<proteinExistence type="predicted"/>
<accession>A0A0F9J6A4</accession>
<sequence>MTMTDIELIRDQEARKWEEIWRPRQDHIDLGSGEFTSPGNEAAFGLSLLG</sequence>
<dbReference type="EMBL" id="LAZR01010784">
    <property type="protein sequence ID" value="KKM65078.1"/>
    <property type="molecule type" value="Genomic_DNA"/>
</dbReference>
<gene>
    <name evidence="1" type="ORF">LCGC14_1494820</name>
</gene>
<reference evidence="1" key="1">
    <citation type="journal article" date="2015" name="Nature">
        <title>Complex archaea that bridge the gap between prokaryotes and eukaryotes.</title>
        <authorList>
            <person name="Spang A."/>
            <person name="Saw J.H."/>
            <person name="Jorgensen S.L."/>
            <person name="Zaremba-Niedzwiedzka K."/>
            <person name="Martijn J."/>
            <person name="Lind A.E."/>
            <person name="van Eijk R."/>
            <person name="Schleper C."/>
            <person name="Guy L."/>
            <person name="Ettema T.J."/>
        </authorList>
    </citation>
    <scope>NUCLEOTIDE SEQUENCE</scope>
</reference>
<protein>
    <submittedName>
        <fullName evidence="1">Uncharacterized protein</fullName>
    </submittedName>
</protein>
<feature type="non-terminal residue" evidence="1">
    <location>
        <position position="50"/>
    </location>
</feature>